<reference evidence="4" key="1">
    <citation type="submission" date="2021-01" db="EMBL/GenBank/DDBJ databases">
        <authorList>
            <person name="Corre E."/>
            <person name="Pelletier E."/>
            <person name="Niang G."/>
            <person name="Scheremetjew M."/>
            <person name="Finn R."/>
            <person name="Kale V."/>
            <person name="Holt S."/>
            <person name="Cochrane G."/>
            <person name="Meng A."/>
            <person name="Brown T."/>
            <person name="Cohen L."/>
        </authorList>
    </citation>
    <scope>NUCLEOTIDE SEQUENCE</scope>
    <source>
        <strain evidence="4">CCMP3105</strain>
    </source>
</reference>
<feature type="transmembrane region" description="Helical" evidence="3">
    <location>
        <begin position="159"/>
        <end position="184"/>
    </location>
</feature>
<dbReference type="EMBL" id="HBNR01033904">
    <property type="protein sequence ID" value="CAE4589063.1"/>
    <property type="molecule type" value="Transcribed_RNA"/>
</dbReference>
<name>A0A6T1AHV1_9DINO</name>
<feature type="region of interest" description="Disordered" evidence="2">
    <location>
        <begin position="1"/>
        <end position="29"/>
    </location>
</feature>
<protein>
    <submittedName>
        <fullName evidence="4">Uncharacterized protein</fullName>
    </submittedName>
</protein>
<proteinExistence type="predicted"/>
<feature type="coiled-coil region" evidence="1">
    <location>
        <begin position="30"/>
        <end position="61"/>
    </location>
</feature>
<evidence type="ECO:0000256" key="3">
    <source>
        <dbReference type="SAM" id="Phobius"/>
    </source>
</evidence>
<evidence type="ECO:0000256" key="1">
    <source>
        <dbReference type="SAM" id="Coils"/>
    </source>
</evidence>
<sequence>MAQVPQPPLRHGRVAMADADSQPQGLPGFRQSITQKREKWIERADEAMRRSESALAEQRTRLVGTLEMQAQARLHRDILPQLAPQLREYGRMTTLSVFGAGLAGKRSFELALPPPRGPPPAEEAAGEAPQESQDATEYYLRMFARPVLEPFLEGMQEPVLYAAPAMFAGLLAYGASCAGLGFLLGRRQFRM</sequence>
<keyword evidence="1" id="KW-0175">Coiled coil</keyword>
<keyword evidence="3" id="KW-1133">Transmembrane helix</keyword>
<dbReference type="AlphaFoldDB" id="A0A6T1AHV1"/>
<gene>
    <name evidence="4" type="ORF">AMON00008_LOCUS23263</name>
    <name evidence="5" type="ORF">AMON00008_LOCUS23264</name>
</gene>
<keyword evidence="3" id="KW-0472">Membrane</keyword>
<keyword evidence="3" id="KW-0812">Transmembrane</keyword>
<evidence type="ECO:0000256" key="2">
    <source>
        <dbReference type="SAM" id="MobiDB-lite"/>
    </source>
</evidence>
<accession>A0A6T1AHV1</accession>
<organism evidence="4">
    <name type="scientific">Alexandrium monilatum</name>
    <dbReference type="NCBI Taxonomy" id="311494"/>
    <lineage>
        <taxon>Eukaryota</taxon>
        <taxon>Sar</taxon>
        <taxon>Alveolata</taxon>
        <taxon>Dinophyceae</taxon>
        <taxon>Gonyaulacales</taxon>
        <taxon>Pyrocystaceae</taxon>
        <taxon>Alexandrium</taxon>
    </lineage>
</organism>
<evidence type="ECO:0000313" key="5">
    <source>
        <dbReference type="EMBL" id="CAE4589064.1"/>
    </source>
</evidence>
<dbReference type="EMBL" id="HBNR01033905">
    <property type="protein sequence ID" value="CAE4589064.1"/>
    <property type="molecule type" value="Transcribed_RNA"/>
</dbReference>
<evidence type="ECO:0000313" key="4">
    <source>
        <dbReference type="EMBL" id="CAE4589063.1"/>
    </source>
</evidence>